<dbReference type="EMBL" id="JENY01000004">
    <property type="protein sequence ID" value="EXL09866.1"/>
    <property type="molecule type" value="Genomic_DNA"/>
</dbReference>
<dbReference type="InterPro" id="IPR017896">
    <property type="entry name" value="4Fe4S_Fe-S-bd"/>
</dbReference>
<dbReference type="PATRIC" id="fig|69279.3.peg.828"/>
<reference evidence="2 4" key="1">
    <citation type="submission" date="2014-02" db="EMBL/GenBank/DDBJ databases">
        <title>Aquamicrobium defluvii Genome sequencing.</title>
        <authorList>
            <person name="Wang X."/>
        </authorList>
    </citation>
    <scope>NUCLEOTIDE SEQUENCE [LARGE SCALE GENOMIC DNA]</scope>
    <source>
        <strain evidence="2 4">W13Z1</strain>
    </source>
</reference>
<dbReference type="Proteomes" id="UP000019849">
    <property type="component" value="Unassembled WGS sequence"/>
</dbReference>
<evidence type="ECO:0000259" key="1">
    <source>
        <dbReference type="PROSITE" id="PS51379"/>
    </source>
</evidence>
<feature type="domain" description="4Fe-4S ferredoxin-type" evidence="1">
    <location>
        <begin position="154"/>
        <end position="185"/>
    </location>
</feature>
<dbReference type="PROSITE" id="PS51379">
    <property type="entry name" value="4FE4S_FER_2"/>
    <property type="match status" value="1"/>
</dbReference>
<gene>
    <name evidence="2" type="ORF">BG36_18030</name>
    <name evidence="3" type="ORF">DES43_101173</name>
</gene>
<dbReference type="STRING" id="69279.BG36_18030"/>
<sequence length="237" mass="26114">MIAMSGSSVWGEVWQQRIADALAAHGLLIRGGLNFTPDEHAPPGPAERPARAVLLVGQAGARPWPHFMRWRRERPEVRENPLDTWSREVIASVAARFGARAVSPSDRPFLPFQQWAMRAEGLKPSPLGILMHPEYGLWHAYRGALLFDHEITVEVPQKTIHRCDACIGKPCMNACPVDACSVQGFDHRACLSHVRGPLGDACRQGGCLDRNACPYGAAYRYPAEVQAFHMAAFASPT</sequence>
<keyword evidence="5" id="KW-1185">Reference proteome</keyword>
<evidence type="ECO:0000313" key="5">
    <source>
        <dbReference type="Proteomes" id="UP000294958"/>
    </source>
</evidence>
<organism evidence="2 4">
    <name type="scientific">Aquamicrobium defluvii</name>
    <dbReference type="NCBI Taxonomy" id="69279"/>
    <lineage>
        <taxon>Bacteria</taxon>
        <taxon>Pseudomonadati</taxon>
        <taxon>Pseudomonadota</taxon>
        <taxon>Alphaproteobacteria</taxon>
        <taxon>Hyphomicrobiales</taxon>
        <taxon>Phyllobacteriaceae</taxon>
        <taxon>Aquamicrobium</taxon>
    </lineage>
</organism>
<name>A0A011UUF4_9HYPH</name>
<dbReference type="HOGENOM" id="CLU_093830_0_0_5"/>
<dbReference type="eggNOG" id="COG1600">
    <property type="taxonomic scope" value="Bacteria"/>
</dbReference>
<dbReference type="Proteomes" id="UP000294958">
    <property type="component" value="Unassembled WGS sequence"/>
</dbReference>
<reference evidence="3 5" key="2">
    <citation type="submission" date="2019-03" db="EMBL/GenBank/DDBJ databases">
        <title>Genomic Encyclopedia of Type Strains, Phase IV (KMG-IV): sequencing the most valuable type-strain genomes for metagenomic binning, comparative biology and taxonomic classification.</title>
        <authorList>
            <person name="Goeker M."/>
        </authorList>
    </citation>
    <scope>NUCLEOTIDE SEQUENCE [LARGE SCALE GENOMIC DNA]</scope>
    <source>
        <strain evidence="3 5">DSM 11603</strain>
    </source>
</reference>
<evidence type="ECO:0000313" key="3">
    <source>
        <dbReference type="EMBL" id="TDR38105.1"/>
    </source>
</evidence>
<proteinExistence type="predicted"/>
<dbReference type="AlphaFoldDB" id="A0A011UUF4"/>
<evidence type="ECO:0000313" key="2">
    <source>
        <dbReference type="EMBL" id="EXL09866.1"/>
    </source>
</evidence>
<dbReference type="EMBL" id="SNZF01000001">
    <property type="protein sequence ID" value="TDR38105.1"/>
    <property type="molecule type" value="Genomic_DNA"/>
</dbReference>
<comment type="caution">
    <text evidence="2">The sequence shown here is derived from an EMBL/GenBank/DDBJ whole genome shotgun (WGS) entry which is preliminary data.</text>
</comment>
<evidence type="ECO:0000313" key="4">
    <source>
        <dbReference type="Proteomes" id="UP000019849"/>
    </source>
</evidence>
<protein>
    <submittedName>
        <fullName evidence="3">Ferredoxin</fullName>
    </submittedName>
</protein>
<accession>A0A011UUF4</accession>